<name>A0A1E1WZV2_9ACAR</name>
<feature type="non-terminal residue" evidence="1">
    <location>
        <position position="1"/>
    </location>
</feature>
<reference evidence="1" key="1">
    <citation type="journal article" date="2017" name="Front. Cell. Infect. Microbiol.">
        <title>The Distinct Transcriptional Response of the Midgut of Amblyomma sculptum and Amblyomma aureolatum Ticks to Rickettsia rickettsii Correlates to Their Differences in Susceptibility to Infection.</title>
        <authorList>
            <person name="Martins L.A."/>
            <person name="Galletti M.F.B.M."/>
            <person name="Ribeiro J.M."/>
            <person name="Fujita A."/>
            <person name="Costa F.B."/>
            <person name="Labruna M.B."/>
            <person name="Daffre S."/>
            <person name="Fogaca A.C."/>
        </authorList>
    </citation>
    <scope>NUCLEOTIDE SEQUENCE</scope>
</reference>
<evidence type="ECO:0000313" key="1">
    <source>
        <dbReference type="EMBL" id="JAT92321.1"/>
    </source>
</evidence>
<proteinExistence type="evidence at transcript level"/>
<sequence length="76" mass="8169">RKAGKTLETVGLLLQGRYTDINNDDFESIIPVLDLIKNSDATGSDESSEYFLKKIKKAVGTVAKAVVVNKIAGMIG</sequence>
<dbReference type="EMBL" id="GFAC01006867">
    <property type="protein sequence ID" value="JAT92321.1"/>
    <property type="molecule type" value="mRNA"/>
</dbReference>
<dbReference type="AlphaFoldDB" id="A0A1E1WZV2"/>
<protein>
    <submittedName>
        <fullName evidence="1">Uncharacterized protein</fullName>
    </submittedName>
</protein>
<organism evidence="1">
    <name type="scientific">Amblyomma aureolatum</name>
    <dbReference type="NCBI Taxonomy" id="187763"/>
    <lineage>
        <taxon>Eukaryota</taxon>
        <taxon>Metazoa</taxon>
        <taxon>Ecdysozoa</taxon>
        <taxon>Arthropoda</taxon>
        <taxon>Chelicerata</taxon>
        <taxon>Arachnida</taxon>
        <taxon>Acari</taxon>
        <taxon>Parasitiformes</taxon>
        <taxon>Ixodida</taxon>
        <taxon>Ixodoidea</taxon>
        <taxon>Ixodidae</taxon>
        <taxon>Amblyomminae</taxon>
        <taxon>Amblyomma</taxon>
    </lineage>
</organism>
<accession>A0A1E1WZV2</accession>